<proteinExistence type="inferred from homology"/>
<evidence type="ECO:0000313" key="15">
    <source>
        <dbReference type="EMBL" id="VFK37852.1"/>
    </source>
</evidence>
<dbReference type="Pfam" id="PF03796">
    <property type="entry name" value="DnaB_C"/>
    <property type="match status" value="1"/>
</dbReference>
<evidence type="ECO:0000313" key="16">
    <source>
        <dbReference type="EMBL" id="VFK42509.1"/>
    </source>
</evidence>
<dbReference type="InterPro" id="IPR016136">
    <property type="entry name" value="DNA_helicase_N/primase_C"/>
</dbReference>
<evidence type="ECO:0000256" key="12">
    <source>
        <dbReference type="NCBIfam" id="TIGR00665"/>
    </source>
</evidence>
<dbReference type="Pfam" id="PF00772">
    <property type="entry name" value="DnaB"/>
    <property type="match status" value="1"/>
</dbReference>
<keyword evidence="6 13" id="KW-0347">Helicase</keyword>
<accession>A0A451BIP8</accession>
<keyword evidence="4 13" id="KW-0547">Nucleotide-binding</keyword>
<dbReference type="EMBL" id="CAADFU010000017">
    <property type="protein sequence ID" value="VFK42509.1"/>
    <property type="molecule type" value="Genomic_DNA"/>
</dbReference>
<dbReference type="SUPFAM" id="SSF48024">
    <property type="entry name" value="N-terminal domain of DnaB helicase"/>
    <property type="match status" value="1"/>
</dbReference>
<evidence type="ECO:0000256" key="3">
    <source>
        <dbReference type="ARBA" id="ARBA00022705"/>
    </source>
</evidence>
<evidence type="ECO:0000256" key="1">
    <source>
        <dbReference type="ARBA" id="ARBA00008428"/>
    </source>
</evidence>
<keyword evidence="5 13" id="KW-0378">Hydrolase</keyword>
<evidence type="ECO:0000256" key="8">
    <source>
        <dbReference type="ARBA" id="ARBA00023125"/>
    </source>
</evidence>
<evidence type="ECO:0000313" key="17">
    <source>
        <dbReference type="EMBL" id="VFK78161.1"/>
    </source>
</evidence>
<dbReference type="GO" id="GO:0003677">
    <property type="term" value="F:DNA binding"/>
    <property type="evidence" value="ECO:0007669"/>
    <property type="project" value="UniProtKB-UniRule"/>
</dbReference>
<keyword evidence="3 13" id="KW-0235">DNA replication</keyword>
<dbReference type="GO" id="GO:0016787">
    <property type="term" value="F:hydrolase activity"/>
    <property type="evidence" value="ECO:0007669"/>
    <property type="project" value="UniProtKB-KW"/>
</dbReference>
<dbReference type="GO" id="GO:0043139">
    <property type="term" value="F:5'-3' DNA helicase activity"/>
    <property type="evidence" value="ECO:0007669"/>
    <property type="project" value="UniProtKB-EC"/>
</dbReference>
<protein>
    <recommendedName>
        <fullName evidence="12 13">Replicative DNA helicase</fullName>
        <ecNumber evidence="12 13">5.6.2.3</ecNumber>
    </recommendedName>
</protein>
<evidence type="ECO:0000256" key="13">
    <source>
        <dbReference type="RuleBase" id="RU362085"/>
    </source>
</evidence>
<reference evidence="17" key="1">
    <citation type="submission" date="2019-02" db="EMBL/GenBank/DDBJ databases">
        <authorList>
            <person name="Gruber-Vodicka R. H."/>
            <person name="Seah K. B. B."/>
        </authorList>
    </citation>
    <scope>NUCLEOTIDE SEQUENCE</scope>
    <source>
        <strain evidence="17">BECK_S127</strain>
        <strain evidence="16">BECK_S1320</strain>
        <strain evidence="15">BECK_S1321</strain>
    </source>
</reference>
<dbReference type="InterPro" id="IPR027417">
    <property type="entry name" value="P-loop_NTPase"/>
</dbReference>
<comment type="similarity">
    <text evidence="1 13">Belongs to the helicase family. DnaB subfamily.</text>
</comment>
<dbReference type="InterPro" id="IPR007693">
    <property type="entry name" value="DNA_helicase_DnaB-like_N"/>
</dbReference>
<keyword evidence="7 13" id="KW-0067">ATP-binding</keyword>
<dbReference type="FunFam" id="1.10.860.10:FF:000001">
    <property type="entry name" value="Replicative DNA helicase"/>
    <property type="match status" value="1"/>
</dbReference>
<keyword evidence="8 13" id="KW-0238">DNA-binding</keyword>
<evidence type="ECO:0000256" key="7">
    <source>
        <dbReference type="ARBA" id="ARBA00022840"/>
    </source>
</evidence>
<evidence type="ECO:0000256" key="5">
    <source>
        <dbReference type="ARBA" id="ARBA00022801"/>
    </source>
</evidence>
<keyword evidence="9" id="KW-0413">Isomerase</keyword>
<dbReference type="GO" id="GO:0005829">
    <property type="term" value="C:cytosol"/>
    <property type="evidence" value="ECO:0007669"/>
    <property type="project" value="TreeGrafter"/>
</dbReference>
<dbReference type="GO" id="GO:0042802">
    <property type="term" value="F:identical protein binding"/>
    <property type="evidence" value="ECO:0007669"/>
    <property type="project" value="UniProtKB-ARBA"/>
</dbReference>
<dbReference type="GO" id="GO:1990077">
    <property type="term" value="C:primosome complex"/>
    <property type="evidence" value="ECO:0007669"/>
    <property type="project" value="UniProtKB-UniRule"/>
</dbReference>
<feature type="domain" description="SF4 helicase" evidence="14">
    <location>
        <begin position="194"/>
        <end position="459"/>
    </location>
</feature>
<dbReference type="SMART" id="SM00382">
    <property type="entry name" value="AAA"/>
    <property type="match status" value="1"/>
</dbReference>
<dbReference type="EMBL" id="CAADHB010000008">
    <property type="protein sequence ID" value="VFK78161.1"/>
    <property type="molecule type" value="Genomic_DNA"/>
</dbReference>
<dbReference type="CDD" id="cd00984">
    <property type="entry name" value="DnaB_C"/>
    <property type="match status" value="1"/>
</dbReference>
<dbReference type="SUPFAM" id="SSF52540">
    <property type="entry name" value="P-loop containing nucleoside triphosphate hydrolases"/>
    <property type="match status" value="1"/>
</dbReference>
<evidence type="ECO:0000256" key="2">
    <source>
        <dbReference type="ARBA" id="ARBA00022515"/>
    </source>
</evidence>
<evidence type="ECO:0000256" key="11">
    <source>
        <dbReference type="ARBA" id="ARBA00048954"/>
    </source>
</evidence>
<dbReference type="GO" id="GO:0006269">
    <property type="term" value="P:DNA replication, synthesis of primer"/>
    <property type="evidence" value="ECO:0007669"/>
    <property type="project" value="UniProtKB-UniRule"/>
</dbReference>
<evidence type="ECO:0000256" key="10">
    <source>
        <dbReference type="ARBA" id="ARBA00044932"/>
    </source>
</evidence>
<gene>
    <name evidence="17" type="ORF">BECKSD772D_GA0070982_100828</name>
    <name evidence="16" type="ORF">BECKSD772E_GA0070983_101730</name>
    <name evidence="15" type="ORF">BECKSD772F_GA0070984_101830</name>
</gene>
<dbReference type="PANTHER" id="PTHR30153:SF2">
    <property type="entry name" value="REPLICATIVE DNA HELICASE"/>
    <property type="match status" value="1"/>
</dbReference>
<dbReference type="Gene3D" id="1.10.860.10">
    <property type="entry name" value="DNAb Helicase, Chain A"/>
    <property type="match status" value="1"/>
</dbReference>
<keyword evidence="2 13" id="KW-0639">Primosome</keyword>
<dbReference type="InterPro" id="IPR003593">
    <property type="entry name" value="AAA+_ATPase"/>
</dbReference>
<dbReference type="NCBIfam" id="TIGR00665">
    <property type="entry name" value="DnaB"/>
    <property type="match status" value="1"/>
</dbReference>
<dbReference type="InterPro" id="IPR007692">
    <property type="entry name" value="DNA_helicase_DnaB"/>
</dbReference>
<dbReference type="InterPro" id="IPR036185">
    <property type="entry name" value="DNA_heli_DnaB-like_N_sf"/>
</dbReference>
<dbReference type="NCBIfam" id="NF004384">
    <property type="entry name" value="PRK05748.1"/>
    <property type="match status" value="1"/>
</dbReference>
<evidence type="ECO:0000256" key="4">
    <source>
        <dbReference type="ARBA" id="ARBA00022741"/>
    </source>
</evidence>
<dbReference type="EMBL" id="CAADFR010000018">
    <property type="protein sequence ID" value="VFK37852.1"/>
    <property type="molecule type" value="Genomic_DNA"/>
</dbReference>
<dbReference type="AlphaFoldDB" id="A0A451BIP8"/>
<evidence type="ECO:0000256" key="9">
    <source>
        <dbReference type="ARBA" id="ARBA00023235"/>
    </source>
</evidence>
<dbReference type="PANTHER" id="PTHR30153">
    <property type="entry name" value="REPLICATIVE DNA HELICASE DNAB"/>
    <property type="match status" value="1"/>
</dbReference>
<sequence length="466" mass="51501">MPGYNLAEKPVNYNVSALKLPPHSIEAEQSVLGGLMLLDESAWDQVADKVGSEDFYRRDHRAIFDAIKMLAQDSSPVDVVTVSEYLEKRNRINEIGGIAYLGELAKNTPSAANIVAYAGIVRERAVLRGLIQIGNEISNSGFNSDGRNSNELLDRAEQLVFSLAEQGGRLSSGFTSVQEILPAVVDRIDTLYHRDDPITGIATGFTDLDEKTSGLQAGDLVIIAGRPSMGKTALAMNIAERAAIKDKLSVGIFSMEMPAEQLTMRMISSLGRLDQHTVRTGKLADADWPRLTSAVSMLNDTAIFIDDTPALTPIELRARCRRLKREHGLALVIVDYLQLMQVPSTKENRATEISEISRTLKALARELEVPLVALSQLNRSLEQRPNKRPVMSDLRESGAIEQDADVIFFIYRDEVYNEESPDKGMAEIDIAKQRNGPTGRINLTFLGKHTRFENYAGPRDSDYSPL</sequence>
<dbReference type="FunFam" id="3.40.50.300:FF:000076">
    <property type="entry name" value="Replicative DNA helicase"/>
    <property type="match status" value="1"/>
</dbReference>
<name>A0A451BIP8_9GAMM</name>
<dbReference type="EC" id="5.6.2.3" evidence="12 13"/>
<evidence type="ECO:0000256" key="6">
    <source>
        <dbReference type="ARBA" id="ARBA00022806"/>
    </source>
</evidence>
<dbReference type="Gene3D" id="3.40.50.300">
    <property type="entry name" value="P-loop containing nucleotide triphosphate hydrolases"/>
    <property type="match status" value="1"/>
</dbReference>
<comment type="function">
    <text evidence="10 13">The main replicative DNA helicase, it participates in initiation and elongation during chromosome replication. Travels ahead of the DNA replisome, separating dsDNA into templates for DNA synthesis. A processive ATP-dependent 5'-3' DNA helicase it has DNA-dependent ATPase activity.</text>
</comment>
<dbReference type="PROSITE" id="PS51199">
    <property type="entry name" value="SF4_HELICASE"/>
    <property type="match status" value="1"/>
</dbReference>
<dbReference type="InterPro" id="IPR007694">
    <property type="entry name" value="DNA_helicase_DnaB-like_C"/>
</dbReference>
<comment type="catalytic activity">
    <reaction evidence="11 13">
        <text>ATP + H2O = ADP + phosphate + H(+)</text>
        <dbReference type="Rhea" id="RHEA:13065"/>
        <dbReference type="ChEBI" id="CHEBI:15377"/>
        <dbReference type="ChEBI" id="CHEBI:15378"/>
        <dbReference type="ChEBI" id="CHEBI:30616"/>
        <dbReference type="ChEBI" id="CHEBI:43474"/>
        <dbReference type="ChEBI" id="CHEBI:456216"/>
        <dbReference type="EC" id="5.6.2.3"/>
    </reaction>
</comment>
<evidence type="ECO:0000259" key="14">
    <source>
        <dbReference type="PROSITE" id="PS51199"/>
    </source>
</evidence>
<dbReference type="GO" id="GO:0005524">
    <property type="term" value="F:ATP binding"/>
    <property type="evidence" value="ECO:0007669"/>
    <property type="project" value="UniProtKB-UniRule"/>
</dbReference>
<organism evidence="17">
    <name type="scientific">Candidatus Kentrum sp. SD</name>
    <dbReference type="NCBI Taxonomy" id="2126332"/>
    <lineage>
        <taxon>Bacteria</taxon>
        <taxon>Pseudomonadati</taxon>
        <taxon>Pseudomonadota</taxon>
        <taxon>Gammaproteobacteria</taxon>
        <taxon>Candidatus Kentrum</taxon>
    </lineage>
</organism>